<dbReference type="Pfam" id="PF12417">
    <property type="entry name" value="DUF3669"/>
    <property type="match status" value="1"/>
</dbReference>
<gene>
    <name evidence="2" type="ORF">N7452_007621</name>
</gene>
<dbReference type="PANTHER" id="PTHR40780">
    <property type="entry name" value="DUF3669 DOMAIN-CONTAINING PROTEIN"/>
    <property type="match status" value="1"/>
</dbReference>
<feature type="domain" description="DUF3669" evidence="1">
    <location>
        <begin position="237"/>
        <end position="293"/>
    </location>
</feature>
<dbReference type="PANTHER" id="PTHR40780:SF3">
    <property type="entry name" value="DUF3669 DOMAIN-CONTAINING PROTEIN"/>
    <property type="match status" value="1"/>
</dbReference>
<accession>A0A9W9UFX7</accession>
<evidence type="ECO:0000313" key="3">
    <source>
        <dbReference type="Proteomes" id="UP001147695"/>
    </source>
</evidence>
<evidence type="ECO:0000259" key="1">
    <source>
        <dbReference type="Pfam" id="PF12417"/>
    </source>
</evidence>
<dbReference type="Proteomes" id="UP001147695">
    <property type="component" value="Unassembled WGS sequence"/>
</dbReference>
<protein>
    <recommendedName>
        <fullName evidence="1">DUF3669 domain-containing protein</fullName>
    </recommendedName>
</protein>
<sequence length="332" mass="38310">MKDTKEHTKEEEIFTLRKIGQGFCGTVWAAPRGPALKRQDGGPARSLRNDFEMHQRVLQSFQEPILLRPRIQIPACYDFIKSSDHTWWSENQRRFPPGYTPCNVILSQRIPPFPETTRQLLIGNYCPQKITPHILNSEPDKDCLIRPYLGRRRTQRDNSTSRFTAFSLRNFPLHLDQMESLGITPSEINQYAEVMAETLATMHWVSEIDGRDIEFVLAPSSENGFKVNTTVFGQHSMWVLDFDCCRSMEMSEDGVAQAVNAFWRNDPYYPRPGKDPSLWGVFRERYIQASETCGNGSKESRRRLSLARQFIDLVEKEGKTRKERNNPSSGSN</sequence>
<dbReference type="AlphaFoldDB" id="A0A9W9UFX7"/>
<proteinExistence type="predicted"/>
<reference evidence="2" key="2">
    <citation type="journal article" date="2023" name="IMA Fungus">
        <title>Comparative genomic study of the Penicillium genus elucidates a diverse pangenome and 15 lateral gene transfer events.</title>
        <authorList>
            <person name="Petersen C."/>
            <person name="Sorensen T."/>
            <person name="Nielsen M.R."/>
            <person name="Sondergaard T.E."/>
            <person name="Sorensen J.L."/>
            <person name="Fitzpatrick D.A."/>
            <person name="Frisvad J.C."/>
            <person name="Nielsen K.L."/>
        </authorList>
    </citation>
    <scope>NUCLEOTIDE SEQUENCE</scope>
    <source>
        <strain evidence="2">IBT 35673</strain>
    </source>
</reference>
<name>A0A9W9UFX7_PENBR</name>
<organism evidence="2 3">
    <name type="scientific">Penicillium brevicompactum</name>
    <dbReference type="NCBI Taxonomy" id="5074"/>
    <lineage>
        <taxon>Eukaryota</taxon>
        <taxon>Fungi</taxon>
        <taxon>Dikarya</taxon>
        <taxon>Ascomycota</taxon>
        <taxon>Pezizomycotina</taxon>
        <taxon>Eurotiomycetes</taxon>
        <taxon>Eurotiomycetidae</taxon>
        <taxon>Eurotiales</taxon>
        <taxon>Aspergillaceae</taxon>
        <taxon>Penicillium</taxon>
    </lineage>
</organism>
<reference evidence="2" key="1">
    <citation type="submission" date="2022-12" db="EMBL/GenBank/DDBJ databases">
        <authorList>
            <person name="Petersen C."/>
        </authorList>
    </citation>
    <scope>NUCLEOTIDE SEQUENCE</scope>
    <source>
        <strain evidence="2">IBT 35673</strain>
    </source>
</reference>
<dbReference type="EMBL" id="JAPZBQ010000004">
    <property type="protein sequence ID" value="KAJ5335218.1"/>
    <property type="molecule type" value="Genomic_DNA"/>
</dbReference>
<evidence type="ECO:0000313" key="2">
    <source>
        <dbReference type="EMBL" id="KAJ5335218.1"/>
    </source>
</evidence>
<dbReference type="InterPro" id="IPR022137">
    <property type="entry name" value="Znf_prot_DUF3669"/>
</dbReference>
<comment type="caution">
    <text evidence="2">The sequence shown here is derived from an EMBL/GenBank/DDBJ whole genome shotgun (WGS) entry which is preliminary data.</text>
</comment>